<evidence type="ECO:0000256" key="2">
    <source>
        <dbReference type="ARBA" id="ARBA00023125"/>
    </source>
</evidence>
<dbReference type="Gene3D" id="1.10.357.10">
    <property type="entry name" value="Tetracycline Repressor, domain 2"/>
    <property type="match status" value="1"/>
</dbReference>
<dbReference type="PRINTS" id="PR00455">
    <property type="entry name" value="HTHTETR"/>
</dbReference>
<evidence type="ECO:0000256" key="1">
    <source>
        <dbReference type="ARBA" id="ARBA00023015"/>
    </source>
</evidence>
<sequence length="222" mass="24746">MSDDREQTCRPLRKDAERNRQRILTAARALLAEQGLGVSHDQLAEAADVAVGTVYRRFPDKDSLLEALFTEDVDQIVCLAQHSLEVADPWEAMVGFITRSLEVQAGNRGLKEFLMFNVTSDTMTTCRARLLPVIEQIVARAQAAGVIRPGVTAYDLGLIPLMVGPVMDGCRAVRPELWRRSLDIVIEGLRACPEKERLPVPDLEPDEFVELLRQAQTSPGRR</sequence>
<dbReference type="SUPFAM" id="SSF46689">
    <property type="entry name" value="Homeodomain-like"/>
    <property type="match status" value="1"/>
</dbReference>
<dbReference type="InterPro" id="IPR001647">
    <property type="entry name" value="HTH_TetR"/>
</dbReference>
<keyword evidence="1" id="KW-0805">Transcription regulation</keyword>
<evidence type="ECO:0000313" key="6">
    <source>
        <dbReference type="EMBL" id="MCD5315251.1"/>
    </source>
</evidence>
<dbReference type="Proteomes" id="UP001138997">
    <property type="component" value="Unassembled WGS sequence"/>
</dbReference>
<reference evidence="6" key="1">
    <citation type="submission" date="2021-11" db="EMBL/GenBank/DDBJ databases">
        <title>Streptomyces corallinus and Kineosporia corallina sp. nov., two new coral-derived marine actinobacteria.</title>
        <authorList>
            <person name="Buangrab K."/>
            <person name="Sutthacheep M."/>
            <person name="Yeemin T."/>
            <person name="Harunari E."/>
            <person name="Igarashi Y."/>
            <person name="Sripreechasak P."/>
            <person name="Kanchanasin P."/>
            <person name="Tanasupawat S."/>
            <person name="Phongsopitanun W."/>
        </authorList>
    </citation>
    <scope>NUCLEOTIDE SEQUENCE</scope>
    <source>
        <strain evidence="6">JCM 31032</strain>
    </source>
</reference>
<name>A0A9X1SWY0_9ACTN</name>
<dbReference type="Pfam" id="PF21597">
    <property type="entry name" value="TetR_C_43"/>
    <property type="match status" value="1"/>
</dbReference>
<dbReference type="PROSITE" id="PS50977">
    <property type="entry name" value="HTH_TETR_2"/>
    <property type="match status" value="1"/>
</dbReference>
<dbReference type="Pfam" id="PF00440">
    <property type="entry name" value="TetR_N"/>
    <property type="match status" value="1"/>
</dbReference>
<keyword evidence="7" id="KW-1185">Reference proteome</keyword>
<evidence type="ECO:0000259" key="5">
    <source>
        <dbReference type="PROSITE" id="PS50977"/>
    </source>
</evidence>
<dbReference type="InterPro" id="IPR050109">
    <property type="entry name" value="HTH-type_TetR-like_transc_reg"/>
</dbReference>
<dbReference type="PANTHER" id="PTHR30055:SF234">
    <property type="entry name" value="HTH-TYPE TRANSCRIPTIONAL REGULATOR BETI"/>
    <property type="match status" value="1"/>
</dbReference>
<evidence type="ECO:0000256" key="4">
    <source>
        <dbReference type="PROSITE-ProRule" id="PRU00335"/>
    </source>
</evidence>
<dbReference type="InterPro" id="IPR049445">
    <property type="entry name" value="TetR_SbtR-like_C"/>
</dbReference>
<keyword evidence="2 4" id="KW-0238">DNA-binding</keyword>
<dbReference type="AlphaFoldDB" id="A0A9X1SWY0"/>
<proteinExistence type="predicted"/>
<dbReference type="InterPro" id="IPR009057">
    <property type="entry name" value="Homeodomain-like_sf"/>
</dbReference>
<comment type="caution">
    <text evidence="6">The sequence shown here is derived from an EMBL/GenBank/DDBJ whole genome shotgun (WGS) entry which is preliminary data.</text>
</comment>
<gene>
    <name evidence="6" type="ORF">LR394_30550</name>
</gene>
<dbReference type="SUPFAM" id="SSF48498">
    <property type="entry name" value="Tetracyclin repressor-like, C-terminal domain"/>
    <property type="match status" value="1"/>
</dbReference>
<evidence type="ECO:0000313" key="7">
    <source>
        <dbReference type="Proteomes" id="UP001138997"/>
    </source>
</evidence>
<keyword evidence="3" id="KW-0804">Transcription</keyword>
<feature type="domain" description="HTH tetR-type" evidence="5">
    <location>
        <begin position="17"/>
        <end position="76"/>
    </location>
</feature>
<dbReference type="PANTHER" id="PTHR30055">
    <property type="entry name" value="HTH-TYPE TRANSCRIPTIONAL REGULATOR RUTR"/>
    <property type="match status" value="1"/>
</dbReference>
<evidence type="ECO:0000256" key="3">
    <source>
        <dbReference type="ARBA" id="ARBA00023163"/>
    </source>
</evidence>
<dbReference type="GO" id="GO:0000976">
    <property type="term" value="F:transcription cis-regulatory region binding"/>
    <property type="evidence" value="ECO:0007669"/>
    <property type="project" value="TreeGrafter"/>
</dbReference>
<protein>
    <submittedName>
        <fullName evidence="6">TetR/AcrR family transcriptional regulator</fullName>
    </submittedName>
</protein>
<feature type="DNA-binding region" description="H-T-H motif" evidence="4">
    <location>
        <begin position="39"/>
        <end position="58"/>
    </location>
</feature>
<accession>A0A9X1SWY0</accession>
<dbReference type="RefSeq" id="WP_231448055.1">
    <property type="nucleotide sequence ID" value="NZ_JAJOMB010000021.1"/>
</dbReference>
<dbReference type="InterPro" id="IPR036271">
    <property type="entry name" value="Tet_transcr_reg_TetR-rel_C_sf"/>
</dbReference>
<organism evidence="6 7">
    <name type="scientific">Kineosporia babensis</name>
    <dbReference type="NCBI Taxonomy" id="499548"/>
    <lineage>
        <taxon>Bacteria</taxon>
        <taxon>Bacillati</taxon>
        <taxon>Actinomycetota</taxon>
        <taxon>Actinomycetes</taxon>
        <taxon>Kineosporiales</taxon>
        <taxon>Kineosporiaceae</taxon>
        <taxon>Kineosporia</taxon>
    </lineage>
</organism>
<dbReference type="GO" id="GO:0003700">
    <property type="term" value="F:DNA-binding transcription factor activity"/>
    <property type="evidence" value="ECO:0007669"/>
    <property type="project" value="TreeGrafter"/>
</dbReference>
<dbReference type="EMBL" id="JAJOMB010000021">
    <property type="protein sequence ID" value="MCD5315251.1"/>
    <property type="molecule type" value="Genomic_DNA"/>
</dbReference>